<dbReference type="WBParaSite" id="PEQ_0000403101-mRNA-1">
    <property type="protein sequence ID" value="PEQ_0000403101-mRNA-1"/>
    <property type="gene ID" value="PEQ_0000403101"/>
</dbReference>
<dbReference type="PRINTS" id="PR00700">
    <property type="entry name" value="PRTYPHPHTASE"/>
</dbReference>
<evidence type="ECO:0000259" key="2">
    <source>
        <dbReference type="PROSITE" id="PS50056"/>
    </source>
</evidence>
<protein>
    <submittedName>
        <fullName evidence="4">Uncharacterized protein</fullName>
    </submittedName>
</protein>
<dbReference type="InterPro" id="IPR029021">
    <property type="entry name" value="Prot-tyrosine_phosphatase-like"/>
</dbReference>
<dbReference type="PROSITE" id="PS50055">
    <property type="entry name" value="TYR_PHOSPHATASE_PTP"/>
    <property type="match status" value="1"/>
</dbReference>
<dbReference type="PANTHER" id="PTHR46163">
    <property type="entry name" value="TYROSINE-PROTEIN PHOSPHATASE-RELATED"/>
    <property type="match status" value="1"/>
</dbReference>
<dbReference type="Proteomes" id="UP000887564">
    <property type="component" value="Unplaced"/>
</dbReference>
<dbReference type="Pfam" id="PF00102">
    <property type="entry name" value="Y_phosphatase"/>
    <property type="match status" value="2"/>
</dbReference>
<dbReference type="SMART" id="SM00404">
    <property type="entry name" value="PTPc_motif"/>
    <property type="match status" value="1"/>
</dbReference>
<dbReference type="InterPro" id="IPR052782">
    <property type="entry name" value="Oocyte-zygote_transition_reg"/>
</dbReference>
<dbReference type="SUPFAM" id="SSF52799">
    <property type="entry name" value="(Phosphotyrosine protein) phosphatases II"/>
    <property type="match status" value="1"/>
</dbReference>
<dbReference type="GO" id="GO:0004725">
    <property type="term" value="F:protein tyrosine phosphatase activity"/>
    <property type="evidence" value="ECO:0007669"/>
    <property type="project" value="InterPro"/>
</dbReference>
<evidence type="ECO:0000313" key="3">
    <source>
        <dbReference type="Proteomes" id="UP000887564"/>
    </source>
</evidence>
<feature type="domain" description="Tyrosine-protein phosphatase" evidence="1">
    <location>
        <begin position="42"/>
        <end position="228"/>
    </location>
</feature>
<accession>A0A914RBH9</accession>
<dbReference type="SMART" id="SM00194">
    <property type="entry name" value="PTPc"/>
    <property type="match status" value="1"/>
</dbReference>
<dbReference type="CDD" id="cd00047">
    <property type="entry name" value="PTPc"/>
    <property type="match status" value="1"/>
</dbReference>
<evidence type="ECO:0000259" key="1">
    <source>
        <dbReference type="PROSITE" id="PS50055"/>
    </source>
</evidence>
<dbReference type="InterPro" id="IPR003595">
    <property type="entry name" value="Tyr_Pase_cat"/>
</dbReference>
<organism evidence="3 4">
    <name type="scientific">Parascaris equorum</name>
    <name type="common">Equine roundworm</name>
    <dbReference type="NCBI Taxonomy" id="6256"/>
    <lineage>
        <taxon>Eukaryota</taxon>
        <taxon>Metazoa</taxon>
        <taxon>Ecdysozoa</taxon>
        <taxon>Nematoda</taxon>
        <taxon>Chromadorea</taxon>
        <taxon>Rhabditida</taxon>
        <taxon>Spirurina</taxon>
        <taxon>Ascaridomorpha</taxon>
        <taxon>Ascaridoidea</taxon>
        <taxon>Ascarididae</taxon>
        <taxon>Parascaris</taxon>
    </lineage>
</organism>
<evidence type="ECO:0000313" key="4">
    <source>
        <dbReference type="WBParaSite" id="PEQ_0000403101-mRNA-1"/>
    </source>
</evidence>
<dbReference type="PROSITE" id="PS50056">
    <property type="entry name" value="TYR_PHOSPHATASE_2"/>
    <property type="match status" value="1"/>
</dbReference>
<dbReference type="InterPro" id="IPR000387">
    <property type="entry name" value="Tyr_Pase_dom"/>
</dbReference>
<feature type="domain" description="Tyrosine specific protein phosphatases" evidence="2">
    <location>
        <begin position="170"/>
        <end position="225"/>
    </location>
</feature>
<keyword evidence="3" id="KW-1185">Reference proteome</keyword>
<proteinExistence type="predicted"/>
<dbReference type="InterPro" id="IPR000242">
    <property type="entry name" value="PTP_cat"/>
</dbReference>
<dbReference type="Gene3D" id="3.90.190.10">
    <property type="entry name" value="Protein tyrosine phosphatase superfamily"/>
    <property type="match status" value="2"/>
</dbReference>
<reference evidence="4" key="1">
    <citation type="submission" date="2022-11" db="UniProtKB">
        <authorList>
            <consortium name="WormBaseParasite"/>
        </authorList>
    </citation>
    <scope>IDENTIFICATION</scope>
</reference>
<name>A0A914RBH9_PAREQ</name>
<dbReference type="AlphaFoldDB" id="A0A914RBH9"/>
<sequence length="228" mass="26481">LQVQGWVRNTLQKGVDGIIAEYDKVDKLPNNASLYGDRDNVKNRYRDIGCIDKTRVRLKDVDASLDYIHANYIRSAKRKKRFICTQAPLDITVEDFWHMVCQEHCEYIVMLCGLVEDNFSACAEYWPQKEGERLQFQDFEIRNAGTSKKYVPYHIDYRESNKNVLELRRPIIVHCSTGVGRAGTFVAIELLLETLMSGCQCDMPEFLRGLRQQRAMAVNVRLLLYCFL</sequence>